<dbReference type="InterPro" id="IPR016181">
    <property type="entry name" value="Acyl_CoA_acyltransferase"/>
</dbReference>
<gene>
    <name evidence="1" type="ORF">ANDGO_00568</name>
</gene>
<dbReference type="Proteomes" id="UP000799049">
    <property type="component" value="Unassembled WGS sequence"/>
</dbReference>
<name>A0A8K0F257_ANDGO</name>
<evidence type="ECO:0000313" key="1">
    <source>
        <dbReference type="EMBL" id="KAF0852523.1"/>
    </source>
</evidence>
<comment type="caution">
    <text evidence="1">The sequence shown here is derived from an EMBL/GenBank/DDBJ whole genome shotgun (WGS) entry which is preliminary data.</text>
</comment>
<evidence type="ECO:0000313" key="2">
    <source>
        <dbReference type="Proteomes" id="UP000799049"/>
    </source>
</evidence>
<protein>
    <submittedName>
        <fullName evidence="1">Putative mitochondrial protein</fullName>
    </submittedName>
</protein>
<keyword evidence="2" id="KW-1185">Reference proteome</keyword>
<organism evidence="1 2">
    <name type="scientific">Andalucia godoyi</name>
    <name type="common">Flagellate</name>
    <dbReference type="NCBI Taxonomy" id="505711"/>
    <lineage>
        <taxon>Eukaryota</taxon>
        <taxon>Discoba</taxon>
        <taxon>Jakobida</taxon>
        <taxon>Andalucina</taxon>
        <taxon>Andaluciidae</taxon>
        <taxon>Andalucia</taxon>
    </lineage>
</organism>
<accession>A0A8K0F257</accession>
<dbReference type="AlphaFoldDB" id="A0A8K0F257"/>
<proteinExistence type="predicted"/>
<reference evidence="1" key="1">
    <citation type="submission" date="2019-09" db="EMBL/GenBank/DDBJ databases">
        <title>The Mitochondrial Proteome of the Jakobid, Andalucia godoyi, a Protist With the Most Gene-Rich and Bacteria-Like Mitochondrial Genome.</title>
        <authorList>
            <person name="Gray M.W."/>
            <person name="Burger G."/>
            <person name="Derelle R."/>
            <person name="Klimes V."/>
            <person name="Leger M."/>
            <person name="Sarrasin M."/>
            <person name="Vlcek C."/>
            <person name="Roger A.J."/>
            <person name="Elias M."/>
            <person name="Lang B.F."/>
        </authorList>
    </citation>
    <scope>NUCLEOTIDE SEQUENCE</scope>
    <source>
        <strain evidence="1">And28</strain>
    </source>
</reference>
<dbReference type="SUPFAM" id="SSF55729">
    <property type="entry name" value="Acyl-CoA N-acyltransferases (Nat)"/>
    <property type="match status" value="1"/>
</dbReference>
<sequence>MIVSAGNVRHLGTVGFEGSVLRVAKLAGSPSLHVRRAEPGDVREITRLVNDAYLSEAHLKIGPRTSEEEVEEIIRDGRDLSNGVLYVASVFPDGSAAREMPAEWLSVQDISRYNGLVLAMFVQSQEPFPTVYFGLLSIHPGLQRVGIGKAVIALLESCVQRTCKAVEEVERLDRPLPLRMRLAALDLRYDLREYYAAMGYKFVQDKPFPKPNLLKQPCCLAFHEKPLF</sequence>
<dbReference type="EMBL" id="VRVR01000032">
    <property type="protein sequence ID" value="KAF0852523.1"/>
    <property type="molecule type" value="Genomic_DNA"/>
</dbReference>
<dbReference type="Gene3D" id="3.40.630.30">
    <property type="match status" value="1"/>
</dbReference>